<dbReference type="PROSITE" id="PS50011">
    <property type="entry name" value="PROTEIN_KINASE_DOM"/>
    <property type="match status" value="1"/>
</dbReference>
<dbReference type="GO" id="GO:0007165">
    <property type="term" value="P:signal transduction"/>
    <property type="evidence" value="ECO:0007669"/>
    <property type="project" value="TreeGrafter"/>
</dbReference>
<keyword evidence="5" id="KW-1185">Reference proteome</keyword>
<evidence type="ECO:0000256" key="1">
    <source>
        <dbReference type="ARBA" id="ARBA00022741"/>
    </source>
</evidence>
<comment type="caution">
    <text evidence="4">The sequence shown here is derived from an EMBL/GenBank/DDBJ whole genome shotgun (WGS) entry which is preliminary data.</text>
</comment>
<name>A0AAW0IRM8_QUESU</name>
<gene>
    <name evidence="4" type="primary">CDC2_4</name>
    <name evidence="4" type="ORF">CFP56_043696</name>
</gene>
<dbReference type="Pfam" id="PF00069">
    <property type="entry name" value="Pkinase"/>
    <property type="match status" value="1"/>
</dbReference>
<dbReference type="PANTHER" id="PTHR24056:SF540">
    <property type="entry name" value="PROTEIN KINASE DOMAIN-CONTAINING PROTEIN"/>
    <property type="match status" value="1"/>
</dbReference>
<dbReference type="InterPro" id="IPR000719">
    <property type="entry name" value="Prot_kinase_dom"/>
</dbReference>
<keyword evidence="4" id="KW-0132">Cell division</keyword>
<dbReference type="InterPro" id="IPR011009">
    <property type="entry name" value="Kinase-like_dom_sf"/>
</dbReference>
<accession>A0AAW0IRM8</accession>
<reference evidence="4 5" key="1">
    <citation type="journal article" date="2018" name="Sci. Data">
        <title>The draft genome sequence of cork oak.</title>
        <authorList>
            <person name="Ramos A.M."/>
            <person name="Usie A."/>
            <person name="Barbosa P."/>
            <person name="Barros P.M."/>
            <person name="Capote T."/>
            <person name="Chaves I."/>
            <person name="Simoes F."/>
            <person name="Abreu I."/>
            <person name="Carrasquinho I."/>
            <person name="Faro C."/>
            <person name="Guimaraes J.B."/>
            <person name="Mendonca D."/>
            <person name="Nobrega F."/>
            <person name="Rodrigues L."/>
            <person name="Saibo N.J.M."/>
            <person name="Varela M.C."/>
            <person name="Egas C."/>
            <person name="Matos J."/>
            <person name="Miguel C.M."/>
            <person name="Oliveira M.M."/>
            <person name="Ricardo C.P."/>
            <person name="Goncalves S."/>
        </authorList>
    </citation>
    <scope>NUCLEOTIDE SEQUENCE [LARGE SCALE GENOMIC DNA]</scope>
    <source>
        <strain evidence="5">cv. HL8</strain>
    </source>
</reference>
<proteinExistence type="predicted"/>
<evidence type="ECO:0000313" key="5">
    <source>
        <dbReference type="Proteomes" id="UP000237347"/>
    </source>
</evidence>
<evidence type="ECO:0000256" key="2">
    <source>
        <dbReference type="ARBA" id="ARBA00022840"/>
    </source>
</evidence>
<dbReference type="GO" id="GO:0005634">
    <property type="term" value="C:nucleus"/>
    <property type="evidence" value="ECO:0007669"/>
    <property type="project" value="TreeGrafter"/>
</dbReference>
<keyword evidence="1" id="KW-0547">Nucleotide-binding</keyword>
<dbReference type="SMART" id="SM00220">
    <property type="entry name" value="S_TKc"/>
    <property type="match status" value="1"/>
</dbReference>
<organism evidence="4 5">
    <name type="scientific">Quercus suber</name>
    <name type="common">Cork oak</name>
    <dbReference type="NCBI Taxonomy" id="58331"/>
    <lineage>
        <taxon>Eukaryota</taxon>
        <taxon>Viridiplantae</taxon>
        <taxon>Streptophyta</taxon>
        <taxon>Embryophyta</taxon>
        <taxon>Tracheophyta</taxon>
        <taxon>Spermatophyta</taxon>
        <taxon>Magnoliopsida</taxon>
        <taxon>eudicotyledons</taxon>
        <taxon>Gunneridae</taxon>
        <taxon>Pentapetalae</taxon>
        <taxon>rosids</taxon>
        <taxon>fabids</taxon>
        <taxon>Fagales</taxon>
        <taxon>Fagaceae</taxon>
        <taxon>Quercus</taxon>
    </lineage>
</organism>
<feature type="domain" description="Protein kinase" evidence="3">
    <location>
        <begin position="1"/>
        <end position="154"/>
    </location>
</feature>
<dbReference type="GO" id="GO:0051301">
    <property type="term" value="P:cell division"/>
    <property type="evidence" value="ECO:0007669"/>
    <property type="project" value="UniProtKB-KW"/>
</dbReference>
<dbReference type="GO" id="GO:0000307">
    <property type="term" value="C:cyclin-dependent protein kinase holoenzyme complex"/>
    <property type="evidence" value="ECO:0007669"/>
    <property type="project" value="TreeGrafter"/>
</dbReference>
<dbReference type="GO" id="GO:0010389">
    <property type="term" value="P:regulation of G2/M transition of mitotic cell cycle"/>
    <property type="evidence" value="ECO:0007669"/>
    <property type="project" value="TreeGrafter"/>
</dbReference>
<keyword evidence="4" id="KW-0131">Cell cycle</keyword>
<dbReference type="EMBL" id="PKMF04000922">
    <property type="protein sequence ID" value="KAK7816771.1"/>
    <property type="molecule type" value="Genomic_DNA"/>
</dbReference>
<dbReference type="GO" id="GO:0005737">
    <property type="term" value="C:cytoplasm"/>
    <property type="evidence" value="ECO:0007669"/>
    <property type="project" value="TreeGrafter"/>
</dbReference>
<dbReference type="AlphaFoldDB" id="A0AAW0IRM8"/>
<keyword evidence="2" id="KW-0067">ATP-binding</keyword>
<dbReference type="PANTHER" id="PTHR24056">
    <property type="entry name" value="CELL DIVISION PROTEIN KINASE"/>
    <property type="match status" value="1"/>
</dbReference>
<dbReference type="Gene3D" id="1.10.510.10">
    <property type="entry name" value="Transferase(Phosphotransferase) domain 1"/>
    <property type="match status" value="1"/>
</dbReference>
<dbReference type="GO" id="GO:0010468">
    <property type="term" value="P:regulation of gene expression"/>
    <property type="evidence" value="ECO:0007669"/>
    <property type="project" value="TreeGrafter"/>
</dbReference>
<dbReference type="GO" id="GO:0000082">
    <property type="term" value="P:G1/S transition of mitotic cell cycle"/>
    <property type="evidence" value="ECO:0007669"/>
    <property type="project" value="TreeGrafter"/>
</dbReference>
<dbReference type="SUPFAM" id="SSF56112">
    <property type="entry name" value="Protein kinase-like (PK-like)"/>
    <property type="match status" value="1"/>
</dbReference>
<dbReference type="GO" id="GO:0051445">
    <property type="term" value="P:regulation of meiotic cell cycle"/>
    <property type="evidence" value="ECO:0007669"/>
    <property type="project" value="TreeGrafter"/>
</dbReference>
<dbReference type="Proteomes" id="UP000237347">
    <property type="component" value="Unassembled WGS sequence"/>
</dbReference>
<dbReference type="GO" id="GO:0004693">
    <property type="term" value="F:cyclin-dependent protein serine/threonine kinase activity"/>
    <property type="evidence" value="ECO:0007669"/>
    <property type="project" value="TreeGrafter"/>
</dbReference>
<sequence>MDLKPETILIDATGALKLGDFGTARVYTLQYRAPEILLGSEDYTVAIDIWSIDRIFFDMLVAKNQQERKLFDGKSKIDMLQEIFCKLGTPDEQKWPRVSSLPGFAFGFPKFPPQDITTLVAELDPAGLDLLSKMLCINPSQRITAKDALNHEYLKDDVTPGC</sequence>
<dbReference type="InterPro" id="IPR050108">
    <property type="entry name" value="CDK"/>
</dbReference>
<evidence type="ECO:0000259" key="3">
    <source>
        <dbReference type="PROSITE" id="PS50011"/>
    </source>
</evidence>
<dbReference type="GO" id="GO:0030332">
    <property type="term" value="F:cyclin binding"/>
    <property type="evidence" value="ECO:0007669"/>
    <property type="project" value="TreeGrafter"/>
</dbReference>
<evidence type="ECO:0000313" key="4">
    <source>
        <dbReference type="EMBL" id="KAK7816771.1"/>
    </source>
</evidence>
<dbReference type="GO" id="GO:0005524">
    <property type="term" value="F:ATP binding"/>
    <property type="evidence" value="ECO:0007669"/>
    <property type="project" value="UniProtKB-KW"/>
</dbReference>
<protein>
    <submittedName>
        <fullName evidence="4">Cell division control protein 2 like protein</fullName>
    </submittedName>
</protein>